<dbReference type="RefSeq" id="WP_047242172.1">
    <property type="nucleotide sequence ID" value="NZ_CP010060.1"/>
</dbReference>
<dbReference type="Proteomes" id="UP001290582">
    <property type="component" value="Unassembled WGS sequence"/>
</dbReference>
<dbReference type="Proteomes" id="UP000196074">
    <property type="component" value="Unassembled WGS sequence"/>
</dbReference>
<gene>
    <name evidence="3" type="ORF">B5E88_01945</name>
    <name evidence="2" type="ORF">U1294_02110</name>
</gene>
<reference evidence="2" key="3">
    <citation type="submission" date="2023-12" db="EMBL/GenBank/DDBJ databases">
        <title>Molecular genomic analyses of Enterococcus cecorum from sepsis oubreaks in broilers.</title>
        <authorList>
            <person name="Rhoads D."/>
            <person name="Alrubaye A."/>
        </authorList>
    </citation>
    <scope>NUCLEOTIDE SEQUENCE</scope>
    <source>
        <strain evidence="2">1755</strain>
    </source>
</reference>
<evidence type="ECO:0000313" key="4">
    <source>
        <dbReference type="Proteomes" id="UP000196074"/>
    </source>
</evidence>
<dbReference type="InterPro" id="IPR029002">
    <property type="entry name" value="PLPC/GPLD1"/>
</dbReference>
<organism evidence="3 4">
    <name type="scientific">Enterococcus cecorum</name>
    <dbReference type="NCBI Taxonomy" id="44008"/>
    <lineage>
        <taxon>Bacteria</taxon>
        <taxon>Bacillati</taxon>
        <taxon>Bacillota</taxon>
        <taxon>Bacilli</taxon>
        <taxon>Lactobacillales</taxon>
        <taxon>Enterococcaceae</taxon>
        <taxon>Enterococcus</taxon>
    </lineage>
</organism>
<accession>A0A1Y4R240</accession>
<dbReference type="EMBL" id="NFLC01000002">
    <property type="protein sequence ID" value="OUQ11645.1"/>
    <property type="molecule type" value="Genomic_DNA"/>
</dbReference>
<sequence length="266" mass="30673">MPTTYAHLRFGKEVLPLLPKDLQAEIKQYLPLFLTGQHGPDILFYYRPYHKNALSAYGSELHNETGRQVFQRFRRYLKMQPGDNTALKVYILGFLCHYCLDKYCHPYVYKVQDTGFSHAEIEAEFDRMLLIKDGFDPLSHRLSSHICTDDEDVAVISKCFPQFSQAQIKETLVTMRAFLDVIVAPGNFKRGLVKGIFLISGNYATRSKLIINKKPNPKLAASNEELYRRYKMAVANAVDMLTDFNCQLSKPNMTFNSDYAPTFERE</sequence>
<proteinExistence type="predicted"/>
<evidence type="ECO:0000313" key="2">
    <source>
        <dbReference type="EMBL" id="MDZ5597021.1"/>
    </source>
</evidence>
<dbReference type="EMBL" id="JAXOGL010000002">
    <property type="protein sequence ID" value="MDZ5597021.1"/>
    <property type="molecule type" value="Genomic_DNA"/>
</dbReference>
<reference evidence="4" key="1">
    <citation type="submission" date="2017-04" db="EMBL/GenBank/DDBJ databases">
        <title>Function of individual gut microbiota members based on whole genome sequencing of pure cultures obtained from chicken caecum.</title>
        <authorList>
            <person name="Medvecky M."/>
            <person name="Cejkova D."/>
            <person name="Polansky O."/>
            <person name="Karasova D."/>
            <person name="Kubasova T."/>
            <person name="Cizek A."/>
            <person name="Rychlik I."/>
        </authorList>
    </citation>
    <scope>NUCLEOTIDE SEQUENCE [LARGE SCALE GENOMIC DNA]</scope>
    <source>
        <strain evidence="4">An144</strain>
    </source>
</reference>
<evidence type="ECO:0000313" key="3">
    <source>
        <dbReference type="EMBL" id="OUQ11645.1"/>
    </source>
</evidence>
<protein>
    <submittedName>
        <fullName evidence="2">Zinc dependent phospholipase C family protein</fullName>
    </submittedName>
</protein>
<reference evidence="3" key="2">
    <citation type="journal article" date="2018" name="BMC Genomics">
        <title>Whole genome sequencing and function prediction of 133 gut anaerobes isolated from chicken caecum in pure cultures.</title>
        <authorList>
            <person name="Medvecky M."/>
            <person name="Cejkova D."/>
            <person name="Polansky O."/>
            <person name="Karasova D."/>
            <person name="Kubasova T."/>
            <person name="Cizek A."/>
            <person name="Rychlik I."/>
        </authorList>
    </citation>
    <scope>NUCLEOTIDE SEQUENCE</scope>
    <source>
        <strain evidence="3">An144</strain>
    </source>
</reference>
<dbReference type="Pfam" id="PF00882">
    <property type="entry name" value="Zn_dep_PLPC"/>
    <property type="match status" value="1"/>
</dbReference>
<dbReference type="AlphaFoldDB" id="A0A1Y4R240"/>
<comment type="caution">
    <text evidence="3">The sequence shown here is derived from an EMBL/GenBank/DDBJ whole genome shotgun (WGS) entry which is preliminary data.</text>
</comment>
<feature type="domain" description="Phospholipase C/D" evidence="1">
    <location>
        <begin position="7"/>
        <end position="169"/>
    </location>
</feature>
<name>A0A1Y4R240_9ENTE</name>
<evidence type="ECO:0000259" key="1">
    <source>
        <dbReference type="Pfam" id="PF00882"/>
    </source>
</evidence>